<dbReference type="RefSeq" id="WP_013018244.1">
    <property type="nucleotide sequence ID" value="NC_013947.1"/>
</dbReference>
<evidence type="ECO:0000256" key="1">
    <source>
        <dbReference type="ARBA" id="ARBA00023015"/>
    </source>
</evidence>
<dbReference type="SMART" id="SM00866">
    <property type="entry name" value="UTRA"/>
    <property type="match status" value="1"/>
</dbReference>
<proteinExistence type="predicted"/>
<dbReference type="CDD" id="cd07377">
    <property type="entry name" value="WHTH_GntR"/>
    <property type="match status" value="1"/>
</dbReference>
<dbReference type="STRING" id="446470.Snas_3001"/>
<sequence length="236" mass="25951">MAETQTPRYHAIEQALRQRIRDLPAHTALPSESRLSAEFGVSRMTARGAVTRLVNAGLVYRMSGRGTFVAPPPSNRRADSLIRFTEQMRRSGRTATSRLLGTDTRAATEAERTDLRPGKNGVIEIRRIRLADATPIAVETAVFSATLSRLLDTDLSVSLHTQLARLGRVPTSGHATVTAESATVTDADLLDIPAGSAVLVERRLINDQHGHPLERTESRYAAERYRLDVVFDVDQT</sequence>
<evidence type="ECO:0000256" key="2">
    <source>
        <dbReference type="ARBA" id="ARBA00023125"/>
    </source>
</evidence>
<dbReference type="SUPFAM" id="SSF64288">
    <property type="entry name" value="Chorismate lyase-like"/>
    <property type="match status" value="1"/>
</dbReference>
<feature type="domain" description="HTH gntR-type" evidence="4">
    <location>
        <begin position="6"/>
        <end position="72"/>
    </location>
</feature>
<dbReference type="EMBL" id="CP001778">
    <property type="protein sequence ID" value="ADD42673.1"/>
    <property type="molecule type" value="Genomic_DNA"/>
</dbReference>
<evidence type="ECO:0000313" key="6">
    <source>
        <dbReference type="Proteomes" id="UP000000844"/>
    </source>
</evidence>
<dbReference type="SMART" id="SM00345">
    <property type="entry name" value="HTH_GNTR"/>
    <property type="match status" value="1"/>
</dbReference>
<keyword evidence="3" id="KW-0804">Transcription</keyword>
<dbReference type="PROSITE" id="PS50949">
    <property type="entry name" value="HTH_GNTR"/>
    <property type="match status" value="1"/>
</dbReference>
<dbReference type="GO" id="GO:0003700">
    <property type="term" value="F:DNA-binding transcription factor activity"/>
    <property type="evidence" value="ECO:0007669"/>
    <property type="project" value="InterPro"/>
</dbReference>
<dbReference type="AlphaFoldDB" id="D3Q9J1"/>
<name>D3Q9J1_STANL</name>
<dbReference type="InterPro" id="IPR050679">
    <property type="entry name" value="Bact_HTH_transcr_reg"/>
</dbReference>
<dbReference type="Gene3D" id="1.10.10.10">
    <property type="entry name" value="Winged helix-like DNA-binding domain superfamily/Winged helix DNA-binding domain"/>
    <property type="match status" value="1"/>
</dbReference>
<dbReference type="Gene3D" id="3.40.1410.10">
    <property type="entry name" value="Chorismate lyase-like"/>
    <property type="match status" value="1"/>
</dbReference>
<dbReference type="HOGENOM" id="CLU_063236_2_2_11"/>
<dbReference type="SUPFAM" id="SSF46785">
    <property type="entry name" value="Winged helix' DNA-binding domain"/>
    <property type="match status" value="1"/>
</dbReference>
<dbReference type="InterPro" id="IPR036388">
    <property type="entry name" value="WH-like_DNA-bd_sf"/>
</dbReference>
<dbReference type="KEGG" id="sna:Snas_3001"/>
<protein>
    <submittedName>
        <fullName evidence="5">Transcriptional regulator, GntR family</fullName>
    </submittedName>
</protein>
<evidence type="ECO:0000256" key="3">
    <source>
        <dbReference type="ARBA" id="ARBA00023163"/>
    </source>
</evidence>
<evidence type="ECO:0000259" key="4">
    <source>
        <dbReference type="PROSITE" id="PS50949"/>
    </source>
</evidence>
<dbReference type="InterPro" id="IPR000524">
    <property type="entry name" value="Tscrpt_reg_HTH_GntR"/>
</dbReference>
<dbReference type="PRINTS" id="PR00035">
    <property type="entry name" value="HTHGNTR"/>
</dbReference>
<keyword evidence="2" id="KW-0238">DNA-binding</keyword>
<dbReference type="GO" id="GO:0003677">
    <property type="term" value="F:DNA binding"/>
    <property type="evidence" value="ECO:0007669"/>
    <property type="project" value="UniProtKB-KW"/>
</dbReference>
<dbReference type="InterPro" id="IPR011663">
    <property type="entry name" value="UTRA"/>
</dbReference>
<dbReference type="OrthoDB" id="7363114at2"/>
<dbReference type="Proteomes" id="UP000000844">
    <property type="component" value="Chromosome"/>
</dbReference>
<dbReference type="Pfam" id="PF07702">
    <property type="entry name" value="UTRA"/>
    <property type="match status" value="1"/>
</dbReference>
<dbReference type="InterPro" id="IPR028978">
    <property type="entry name" value="Chorismate_lyase_/UTRA_dom_sf"/>
</dbReference>
<dbReference type="PANTHER" id="PTHR44846:SF1">
    <property type="entry name" value="MANNOSYL-D-GLYCERATE TRANSPORT_METABOLISM SYSTEM REPRESSOR MNGR-RELATED"/>
    <property type="match status" value="1"/>
</dbReference>
<dbReference type="eggNOG" id="COG2188">
    <property type="taxonomic scope" value="Bacteria"/>
</dbReference>
<dbReference type="GO" id="GO:0045892">
    <property type="term" value="P:negative regulation of DNA-templated transcription"/>
    <property type="evidence" value="ECO:0007669"/>
    <property type="project" value="TreeGrafter"/>
</dbReference>
<keyword evidence="1" id="KW-0805">Transcription regulation</keyword>
<dbReference type="Pfam" id="PF00392">
    <property type="entry name" value="GntR"/>
    <property type="match status" value="1"/>
</dbReference>
<gene>
    <name evidence="5" type="ordered locus">Snas_3001</name>
</gene>
<dbReference type="PANTHER" id="PTHR44846">
    <property type="entry name" value="MANNOSYL-D-GLYCERATE TRANSPORT/METABOLISM SYSTEM REPRESSOR MNGR-RELATED"/>
    <property type="match status" value="1"/>
</dbReference>
<evidence type="ECO:0000313" key="5">
    <source>
        <dbReference type="EMBL" id="ADD42673.1"/>
    </source>
</evidence>
<organism evidence="5 6">
    <name type="scientific">Stackebrandtia nassauensis (strain DSM 44728 / CIP 108903 / NRRL B-16338 / NBRC 102104 / LLR-40K-21)</name>
    <dbReference type="NCBI Taxonomy" id="446470"/>
    <lineage>
        <taxon>Bacteria</taxon>
        <taxon>Bacillati</taxon>
        <taxon>Actinomycetota</taxon>
        <taxon>Actinomycetes</taxon>
        <taxon>Glycomycetales</taxon>
        <taxon>Glycomycetaceae</taxon>
        <taxon>Stackebrandtia</taxon>
    </lineage>
</organism>
<accession>D3Q9J1</accession>
<keyword evidence="6" id="KW-1185">Reference proteome</keyword>
<dbReference type="InterPro" id="IPR036390">
    <property type="entry name" value="WH_DNA-bd_sf"/>
</dbReference>
<reference evidence="5 6" key="1">
    <citation type="journal article" date="2009" name="Stand. Genomic Sci.">
        <title>Complete genome sequence of Stackebrandtia nassauensis type strain (LLR-40K-21).</title>
        <authorList>
            <person name="Munk C."/>
            <person name="Lapidus A."/>
            <person name="Copeland A."/>
            <person name="Jando M."/>
            <person name="Mayilraj S."/>
            <person name="Glavina Del Rio T."/>
            <person name="Nolan M."/>
            <person name="Chen F."/>
            <person name="Lucas S."/>
            <person name="Tice H."/>
            <person name="Cheng J.F."/>
            <person name="Han C."/>
            <person name="Detter J.C."/>
            <person name="Bruce D."/>
            <person name="Goodwin L."/>
            <person name="Chain P."/>
            <person name="Pitluck S."/>
            <person name="Goker M."/>
            <person name="Ovchinikova G."/>
            <person name="Pati A."/>
            <person name="Ivanova N."/>
            <person name="Mavromatis K."/>
            <person name="Chen A."/>
            <person name="Palaniappan K."/>
            <person name="Land M."/>
            <person name="Hauser L."/>
            <person name="Chang Y.J."/>
            <person name="Jeffries C.D."/>
            <person name="Bristow J."/>
            <person name="Eisen J.A."/>
            <person name="Markowitz V."/>
            <person name="Hugenholtz P."/>
            <person name="Kyrpides N.C."/>
            <person name="Klenk H.P."/>
        </authorList>
    </citation>
    <scope>NUCLEOTIDE SEQUENCE [LARGE SCALE GENOMIC DNA]</scope>
    <source>
        <strain evidence="6">DSM 44728 / CIP 108903 / NRRL B-16338 / NBRC 102104 / LLR-40K-21</strain>
    </source>
</reference>